<dbReference type="GO" id="GO:0003955">
    <property type="term" value="F:NAD(P)H dehydrogenase (quinone) activity"/>
    <property type="evidence" value="ECO:0007669"/>
    <property type="project" value="TreeGrafter"/>
</dbReference>
<sequence>MNILIVHCHPEPRSFNAALSNLAVTALTREGHDVCVSDLYAEDFDPVERAKHFVGRADPYYFSALTEQRHHVQSDTLPGDVQREIDRLRHADLVILQFPLWWHAQPAMLKGWFDRVFVYGGLYSGTHRYDRGPLKGKRAICSVTTGAPASTFSPSGRSSDIATLMWPILCSLYYVGFDVLSPHITYGVQGGGLSYKDEPAFHDHLEQAKHQWETRLRHWQTEQAIPFTGWQDWDEQGQTVDAHPLRWRI</sequence>
<dbReference type="PANTHER" id="PTHR10204">
    <property type="entry name" value="NAD P H OXIDOREDUCTASE-RELATED"/>
    <property type="match status" value="1"/>
</dbReference>
<dbReference type="PANTHER" id="PTHR10204:SF34">
    <property type="entry name" value="NAD(P)H DEHYDROGENASE [QUINONE] 1 ISOFORM 1"/>
    <property type="match status" value="1"/>
</dbReference>
<protein>
    <submittedName>
        <fullName evidence="4">NAD(P)H dehydrogenase (Quinone)</fullName>
    </submittedName>
</protein>
<comment type="similarity">
    <text evidence="1">Belongs to the NAD(P)H dehydrogenase (quinone) family.</text>
</comment>
<feature type="domain" description="Flavodoxin-like fold" evidence="3">
    <location>
        <begin position="1"/>
        <end position="208"/>
    </location>
</feature>
<dbReference type="RefSeq" id="WP_097021644.1">
    <property type="nucleotide sequence ID" value="NZ_OBQJ01000001.1"/>
</dbReference>
<evidence type="ECO:0000313" key="4">
    <source>
        <dbReference type="EMBL" id="SOC51758.1"/>
    </source>
</evidence>
<name>A0A285VDY2_9GAMM</name>
<evidence type="ECO:0000256" key="1">
    <source>
        <dbReference type="ARBA" id="ARBA00006252"/>
    </source>
</evidence>
<evidence type="ECO:0000256" key="2">
    <source>
        <dbReference type="ARBA" id="ARBA00023002"/>
    </source>
</evidence>
<keyword evidence="2" id="KW-0560">Oxidoreductase</keyword>
<dbReference type="EMBL" id="OBQJ01000001">
    <property type="protein sequence ID" value="SOC51758.1"/>
    <property type="molecule type" value="Genomic_DNA"/>
</dbReference>
<dbReference type="InterPro" id="IPR003680">
    <property type="entry name" value="Flavodoxin_fold"/>
</dbReference>
<dbReference type="GO" id="GO:0005829">
    <property type="term" value="C:cytosol"/>
    <property type="evidence" value="ECO:0007669"/>
    <property type="project" value="TreeGrafter"/>
</dbReference>
<organism evidence="4 5">
    <name type="scientific">Chromohalobacter canadensis</name>
    <dbReference type="NCBI Taxonomy" id="141389"/>
    <lineage>
        <taxon>Bacteria</taxon>
        <taxon>Pseudomonadati</taxon>
        <taxon>Pseudomonadota</taxon>
        <taxon>Gammaproteobacteria</taxon>
        <taxon>Oceanospirillales</taxon>
        <taxon>Halomonadaceae</taxon>
        <taxon>Chromohalobacter</taxon>
    </lineage>
</organism>
<proteinExistence type="inferred from homology"/>
<dbReference type="AlphaFoldDB" id="A0A285VDY2"/>
<dbReference type="Proteomes" id="UP000219023">
    <property type="component" value="Unassembled WGS sequence"/>
</dbReference>
<dbReference type="InterPro" id="IPR029039">
    <property type="entry name" value="Flavoprotein-like_sf"/>
</dbReference>
<evidence type="ECO:0000259" key="3">
    <source>
        <dbReference type="Pfam" id="PF02525"/>
    </source>
</evidence>
<dbReference type="Pfam" id="PF02525">
    <property type="entry name" value="Flavodoxin_2"/>
    <property type="match status" value="1"/>
</dbReference>
<dbReference type="Gene3D" id="3.40.50.360">
    <property type="match status" value="1"/>
</dbReference>
<evidence type="ECO:0000313" key="5">
    <source>
        <dbReference type="Proteomes" id="UP000219023"/>
    </source>
</evidence>
<reference evidence="4 5" key="1">
    <citation type="submission" date="2017-08" db="EMBL/GenBank/DDBJ databases">
        <authorList>
            <person name="de Groot N.N."/>
        </authorList>
    </citation>
    <scope>NUCLEOTIDE SEQUENCE [LARGE SCALE GENOMIC DNA]</scope>
    <source>
        <strain evidence="4 5">USBA 855</strain>
    </source>
</reference>
<accession>A0A285VDY2</accession>
<gene>
    <name evidence="4" type="ORF">SAMN05421509_101407</name>
</gene>
<dbReference type="SUPFAM" id="SSF52218">
    <property type="entry name" value="Flavoproteins"/>
    <property type="match status" value="1"/>
</dbReference>
<dbReference type="InterPro" id="IPR051545">
    <property type="entry name" value="NAD(P)H_dehydrogenase_qn"/>
</dbReference>
<dbReference type="OrthoDB" id="9798454at2"/>